<dbReference type="PANTHER" id="PTHR13486">
    <property type="entry name" value="TELOMERE LENGTH AND SILENCING PROTEIN 1 TLS1 FAMILY MEMBER"/>
    <property type="match status" value="1"/>
</dbReference>
<evidence type="ECO:0000313" key="6">
    <source>
        <dbReference type="Proteomes" id="UP000191691"/>
    </source>
</evidence>
<dbReference type="GO" id="GO:0000398">
    <property type="term" value="P:mRNA splicing, via spliceosome"/>
    <property type="evidence" value="ECO:0007669"/>
    <property type="project" value="TreeGrafter"/>
</dbReference>
<feature type="compositionally biased region" description="Polar residues" evidence="4">
    <location>
        <begin position="202"/>
        <end position="217"/>
    </location>
</feature>
<evidence type="ECO:0000256" key="2">
    <source>
        <dbReference type="ARBA" id="ARBA00007643"/>
    </source>
</evidence>
<feature type="compositionally biased region" description="Basic and acidic residues" evidence="4">
    <location>
        <begin position="383"/>
        <end position="394"/>
    </location>
</feature>
<dbReference type="AlphaFoldDB" id="A0A1V6ZAS3"/>
<feature type="region of interest" description="Disordered" evidence="4">
    <location>
        <begin position="83"/>
        <end position="110"/>
    </location>
</feature>
<evidence type="ECO:0000256" key="3">
    <source>
        <dbReference type="ARBA" id="ARBA00023242"/>
    </source>
</evidence>
<comment type="subcellular location">
    <subcellularLocation>
        <location evidence="1">Nucleus</location>
    </subcellularLocation>
</comment>
<keyword evidence="6" id="KW-1185">Reference proteome</keyword>
<comment type="similarity">
    <text evidence="2">Belongs to the TLS1 family.</text>
</comment>
<feature type="region of interest" description="Disordered" evidence="4">
    <location>
        <begin position="202"/>
        <end position="232"/>
    </location>
</feature>
<evidence type="ECO:0000256" key="4">
    <source>
        <dbReference type="SAM" id="MobiDB-lite"/>
    </source>
</evidence>
<evidence type="ECO:0000313" key="5">
    <source>
        <dbReference type="EMBL" id="OQE96767.1"/>
    </source>
</evidence>
<evidence type="ECO:0000256" key="1">
    <source>
        <dbReference type="ARBA" id="ARBA00004123"/>
    </source>
</evidence>
<keyword evidence="3" id="KW-0539">Nucleus</keyword>
<proteinExistence type="inferred from homology"/>
<comment type="caution">
    <text evidence="5">The sequence shown here is derived from an EMBL/GenBank/DDBJ whole genome shotgun (WGS) entry which is preliminary data.</text>
</comment>
<dbReference type="Proteomes" id="UP000191691">
    <property type="component" value="Unassembled WGS sequence"/>
</dbReference>
<reference evidence="6" key="1">
    <citation type="journal article" date="2017" name="Nat. Microbiol.">
        <title>Global analysis of biosynthetic gene clusters reveals vast potential of secondary metabolite production in Penicillium species.</title>
        <authorList>
            <person name="Nielsen J.C."/>
            <person name="Grijseels S."/>
            <person name="Prigent S."/>
            <person name="Ji B."/>
            <person name="Dainat J."/>
            <person name="Nielsen K.F."/>
            <person name="Frisvad J.C."/>
            <person name="Workman M."/>
            <person name="Nielsen J."/>
        </authorList>
    </citation>
    <scope>NUCLEOTIDE SEQUENCE [LARGE SCALE GENOMIC DNA]</scope>
    <source>
        <strain evidence="6">IBT 13039</strain>
    </source>
</reference>
<accession>A0A1V6ZAS3</accession>
<protein>
    <recommendedName>
        <fullName evidence="7">Hepatocellular carcinoma-associated antigen 59-domain-containing protein</fullName>
    </recommendedName>
</protein>
<dbReference type="OMA" id="MCDRFTA"/>
<sequence length="394" mass="44166">MRLLEPDKVGRIKGGRRSTNYSLSTAEMTSTWQLISRSSLPYHNEFALSQIIMDPQEDVVPTEPLFRPAKKRKFMRRRLDPELADTEEADNQNDNTSASQVPGSNNIRRPRAVRKGGIGFSTASRLGDDQGQQALAPTVGETEDEKIRAMNERFTGYTGQTVDVDKHMYGSFPTTTRPVRLMWANEIRMAFIDSEMAKRYQPKSTVDNSGSNQSTQAEVAGGLSVSGHQTREPASLGKLHEIDLGQEATLRNIARTEAATRRMAEKGELPASVDHATSETGRPGPDDKSWRNRNQRTEADIARDRLVEEVLRESKLEIYDEHEEETHMDDQQAADDRVAEQFRRDFMDAMQSRRRTRPAAKPVANVEGPRGPKLGGSRSARAAMREKEAQAGKK</sequence>
<feature type="compositionally biased region" description="Basic and acidic residues" evidence="4">
    <location>
        <begin position="284"/>
        <end position="301"/>
    </location>
</feature>
<feature type="region of interest" description="Disordered" evidence="4">
    <location>
        <begin position="122"/>
        <end position="142"/>
    </location>
</feature>
<dbReference type="InterPro" id="IPR010756">
    <property type="entry name" value="Tls1-like"/>
</dbReference>
<feature type="compositionally biased region" description="Polar residues" evidence="4">
    <location>
        <begin position="92"/>
        <end position="107"/>
    </location>
</feature>
<evidence type="ECO:0008006" key="7">
    <source>
        <dbReference type="Google" id="ProtNLM"/>
    </source>
</evidence>
<dbReference type="EMBL" id="MOOB01000001">
    <property type="protein sequence ID" value="OQE96767.1"/>
    <property type="molecule type" value="Genomic_DNA"/>
</dbReference>
<feature type="region of interest" description="Disordered" evidence="4">
    <location>
        <begin position="349"/>
        <end position="394"/>
    </location>
</feature>
<organism evidence="5 6">
    <name type="scientific">Penicillium nalgiovense</name>
    <dbReference type="NCBI Taxonomy" id="60175"/>
    <lineage>
        <taxon>Eukaryota</taxon>
        <taxon>Fungi</taxon>
        <taxon>Dikarya</taxon>
        <taxon>Ascomycota</taxon>
        <taxon>Pezizomycotina</taxon>
        <taxon>Eurotiomycetes</taxon>
        <taxon>Eurotiomycetidae</taxon>
        <taxon>Eurotiales</taxon>
        <taxon>Aspergillaceae</taxon>
        <taxon>Penicillium</taxon>
    </lineage>
</organism>
<dbReference type="PANTHER" id="PTHR13486:SF2">
    <property type="entry name" value="SPLICING FACTOR C9ORF78"/>
    <property type="match status" value="1"/>
</dbReference>
<gene>
    <name evidence="5" type="ORF">PENNAL_c0001G12016</name>
</gene>
<feature type="region of interest" description="Disordered" evidence="4">
    <location>
        <begin position="263"/>
        <end position="301"/>
    </location>
</feature>
<name>A0A1V6ZAS3_PENNA</name>
<dbReference type="GO" id="GO:0005681">
    <property type="term" value="C:spliceosomal complex"/>
    <property type="evidence" value="ECO:0007669"/>
    <property type="project" value="TreeGrafter"/>
</dbReference>
<dbReference type="Pfam" id="PF07052">
    <property type="entry name" value="Hep_59"/>
    <property type="match status" value="1"/>
</dbReference>